<proteinExistence type="predicted"/>
<evidence type="ECO:0000313" key="2">
    <source>
        <dbReference type="EMBL" id="PKT81824.1"/>
    </source>
</evidence>
<organism evidence="2 3">
    <name type="scientific">Helicobacter winghamensis</name>
    <dbReference type="NCBI Taxonomy" id="157268"/>
    <lineage>
        <taxon>Bacteria</taxon>
        <taxon>Pseudomonadati</taxon>
        <taxon>Campylobacterota</taxon>
        <taxon>Epsilonproteobacteria</taxon>
        <taxon>Campylobacterales</taxon>
        <taxon>Helicobacteraceae</taxon>
        <taxon>Helicobacter</taxon>
    </lineage>
</organism>
<dbReference type="AlphaFoldDB" id="A0A2N3PK82"/>
<dbReference type="EMBL" id="MBPK01000011">
    <property type="protein sequence ID" value="PKT81824.1"/>
    <property type="molecule type" value="Genomic_DNA"/>
</dbReference>
<keyword evidence="3" id="KW-1185">Reference proteome</keyword>
<dbReference type="GO" id="GO:0003697">
    <property type="term" value="F:single-stranded DNA binding"/>
    <property type="evidence" value="ECO:0007669"/>
    <property type="project" value="InterPro"/>
</dbReference>
<sequence>MTAKIKTWEEKSNLERQESLNDYYKMIIANAIKHKRDEVFWNKDMSQKEIDKTIPYNAKTGATYTGISSIALRCDSQVKNYKEPAFLTMREANLLGGTLKLDVNENGEVLKTKNGKDKYVDGIKVSYIKEYDFITKKDANGQPLMKPVRDNNGNIKLDENGKEMYREVKEKIFLQTPKLETITLYHISQFNGLQKDKLVKRDMTLLEKYREKIPSMKFDPRGKMERLGLTKEVANSLNNFYNSEIKGQDYKRPMSLSQSIKQEMQTSRGR</sequence>
<feature type="domain" description="N-terminal" evidence="1">
    <location>
        <begin position="23"/>
        <end position="103"/>
    </location>
</feature>
<dbReference type="InterPro" id="IPR013610">
    <property type="entry name" value="ArdC_N"/>
</dbReference>
<protein>
    <recommendedName>
        <fullName evidence="1">N-terminal domain-containing protein</fullName>
    </recommendedName>
</protein>
<comment type="caution">
    <text evidence="2">The sequence shown here is derived from an EMBL/GenBank/DDBJ whole genome shotgun (WGS) entry which is preliminary data.</text>
</comment>
<gene>
    <name evidence="2" type="ORF">BCM31_01165</name>
</gene>
<name>A0A2N3PK82_9HELI</name>
<reference evidence="2 3" key="1">
    <citation type="submission" date="2016-07" db="EMBL/GenBank/DDBJ databases">
        <title>Detection of Helicobacter winghamensis from caecal content of red fox (Vulpes vulpes).</title>
        <authorList>
            <person name="Zanoni R.G."/>
            <person name="Florio D."/>
            <person name="Caffara M."/>
            <person name="Renzi M."/>
            <person name="Parisi A."/>
            <person name="Pasquali F."/>
            <person name="Manfreda G."/>
        </authorList>
    </citation>
    <scope>NUCLEOTIDE SEQUENCE [LARGE SCALE GENOMIC DNA]</scope>
    <source>
        <strain evidence="2 3">295_13</strain>
    </source>
</reference>
<dbReference type="Proteomes" id="UP000233350">
    <property type="component" value="Unassembled WGS sequence"/>
</dbReference>
<dbReference type="GeneID" id="78824968"/>
<evidence type="ECO:0000259" key="1">
    <source>
        <dbReference type="Pfam" id="PF08401"/>
    </source>
</evidence>
<dbReference type="Pfam" id="PF08401">
    <property type="entry name" value="ArdcN"/>
    <property type="match status" value="1"/>
</dbReference>
<evidence type="ECO:0000313" key="3">
    <source>
        <dbReference type="Proteomes" id="UP000233350"/>
    </source>
</evidence>
<dbReference type="RefSeq" id="WP_101312971.1">
    <property type="nucleotide sequence ID" value="NZ_CP063087.1"/>
</dbReference>
<accession>A0A2N3PK82</accession>
<dbReference type="OrthoDB" id="5353254at2"/>